<organism evidence="1 2">
    <name type="scientific">Melipona bicolor</name>
    <dbReference type="NCBI Taxonomy" id="60889"/>
    <lineage>
        <taxon>Eukaryota</taxon>
        <taxon>Metazoa</taxon>
        <taxon>Ecdysozoa</taxon>
        <taxon>Arthropoda</taxon>
        <taxon>Hexapoda</taxon>
        <taxon>Insecta</taxon>
        <taxon>Pterygota</taxon>
        <taxon>Neoptera</taxon>
        <taxon>Endopterygota</taxon>
        <taxon>Hymenoptera</taxon>
        <taxon>Apocrita</taxon>
        <taxon>Aculeata</taxon>
        <taxon>Apoidea</taxon>
        <taxon>Anthophila</taxon>
        <taxon>Apidae</taxon>
        <taxon>Melipona</taxon>
    </lineage>
</organism>
<dbReference type="EMBL" id="JAHYIQ010000014">
    <property type="protein sequence ID" value="KAK1126409.1"/>
    <property type="molecule type" value="Genomic_DNA"/>
</dbReference>
<evidence type="ECO:0000313" key="1">
    <source>
        <dbReference type="EMBL" id="KAK1126409.1"/>
    </source>
</evidence>
<dbReference type="AlphaFoldDB" id="A0AA40FWP8"/>
<comment type="caution">
    <text evidence="1">The sequence shown here is derived from an EMBL/GenBank/DDBJ whole genome shotgun (WGS) entry which is preliminary data.</text>
</comment>
<accession>A0AA40FWP8</accession>
<name>A0AA40FWP8_9HYME</name>
<protein>
    <submittedName>
        <fullName evidence="1">Uncharacterized protein</fullName>
    </submittedName>
</protein>
<sequence>MLMKYFVNSLRKGLGRETSSEVIRKIGLETEDSHAAGSFQNLVDVRVARVTVTRLVMMGQLHSTAALFVSNSP</sequence>
<reference evidence="1" key="1">
    <citation type="submission" date="2021-10" db="EMBL/GenBank/DDBJ databases">
        <title>Melipona bicolor Genome sequencing and assembly.</title>
        <authorList>
            <person name="Araujo N.S."/>
            <person name="Arias M.C."/>
        </authorList>
    </citation>
    <scope>NUCLEOTIDE SEQUENCE</scope>
    <source>
        <strain evidence="1">USP_2M_L1-L4_2017</strain>
        <tissue evidence="1">Whole body</tissue>
    </source>
</reference>
<proteinExistence type="predicted"/>
<gene>
    <name evidence="1" type="ORF">K0M31_005047</name>
</gene>
<keyword evidence="2" id="KW-1185">Reference proteome</keyword>
<evidence type="ECO:0000313" key="2">
    <source>
        <dbReference type="Proteomes" id="UP001177670"/>
    </source>
</evidence>
<dbReference type="Proteomes" id="UP001177670">
    <property type="component" value="Unassembled WGS sequence"/>
</dbReference>